<dbReference type="GO" id="GO:0009882">
    <property type="term" value="F:blue light photoreceptor activity"/>
    <property type="evidence" value="ECO:0007669"/>
    <property type="project" value="InterPro"/>
</dbReference>
<reference evidence="2 3" key="1">
    <citation type="submission" date="2017-04" db="EMBL/GenBank/DDBJ databases">
        <authorList>
            <person name="Afonso C.L."/>
            <person name="Miller P.J."/>
            <person name="Scott M.A."/>
            <person name="Spackman E."/>
            <person name="Goraichik I."/>
            <person name="Dimitrov K.M."/>
            <person name="Suarez D.L."/>
            <person name="Swayne D.E."/>
        </authorList>
    </citation>
    <scope>NUCLEOTIDE SEQUENCE [LARGE SCALE GENOMIC DNA]</scope>
    <source>
        <strain evidence="2 3">VK13</strain>
    </source>
</reference>
<dbReference type="RefSeq" id="WP_084285749.1">
    <property type="nucleotide sequence ID" value="NZ_FWXJ01000018.1"/>
</dbReference>
<name>A0A1W2C3D0_9BURK</name>
<dbReference type="InterPro" id="IPR036046">
    <property type="entry name" value="Acylphosphatase-like_dom_sf"/>
</dbReference>
<dbReference type="OrthoDB" id="557705at2"/>
<dbReference type="Gene3D" id="3.30.70.100">
    <property type="match status" value="1"/>
</dbReference>
<dbReference type="EMBL" id="FWXJ01000018">
    <property type="protein sequence ID" value="SMC79606.1"/>
    <property type="molecule type" value="Genomic_DNA"/>
</dbReference>
<dbReference type="SUPFAM" id="SSF54975">
    <property type="entry name" value="Acylphosphatase/BLUF domain-like"/>
    <property type="match status" value="1"/>
</dbReference>
<dbReference type="AlphaFoldDB" id="A0A1W2C3D0"/>
<dbReference type="GO" id="GO:0071949">
    <property type="term" value="F:FAD binding"/>
    <property type="evidence" value="ECO:0007669"/>
    <property type="project" value="InterPro"/>
</dbReference>
<dbReference type="InterPro" id="IPR007024">
    <property type="entry name" value="BLUF_domain"/>
</dbReference>
<evidence type="ECO:0000313" key="3">
    <source>
        <dbReference type="Proteomes" id="UP000192708"/>
    </source>
</evidence>
<dbReference type="STRING" id="1938817.SAMN06296008_11843"/>
<dbReference type="PROSITE" id="PS50925">
    <property type="entry name" value="BLUF"/>
    <property type="match status" value="1"/>
</dbReference>
<accession>A0A1W2C3D0</accession>
<dbReference type="Proteomes" id="UP000192708">
    <property type="component" value="Unassembled WGS sequence"/>
</dbReference>
<evidence type="ECO:0000313" key="2">
    <source>
        <dbReference type="EMBL" id="SMC79606.1"/>
    </source>
</evidence>
<protein>
    <submittedName>
        <fullName evidence="2">Sensors of blue-light using FAD</fullName>
    </submittedName>
</protein>
<dbReference type="Pfam" id="PF04940">
    <property type="entry name" value="BLUF"/>
    <property type="match status" value="1"/>
</dbReference>
<sequence length="133" mass="15515">MNKNSPLISLCYTSNTTEEISFLGSLRLLAHSFLNNQKYNITGLLIYKNNQFAQVIEGDEDAIERIWSKIQRDTRHKDIQLLSKEPIVHRSFTKWSMLFPESDKVVEYFPDMVEAVKDLEMPVNHPLFKILAK</sequence>
<gene>
    <name evidence="2" type="ORF">SAMN06296008_11843</name>
</gene>
<proteinExistence type="predicted"/>
<dbReference type="SMART" id="SM01034">
    <property type="entry name" value="BLUF"/>
    <property type="match status" value="1"/>
</dbReference>
<organism evidence="2 3">
    <name type="scientific">Polynucleobacter kasalickyi</name>
    <dbReference type="NCBI Taxonomy" id="1938817"/>
    <lineage>
        <taxon>Bacteria</taxon>
        <taxon>Pseudomonadati</taxon>
        <taxon>Pseudomonadota</taxon>
        <taxon>Betaproteobacteria</taxon>
        <taxon>Burkholderiales</taxon>
        <taxon>Burkholderiaceae</taxon>
        <taxon>Polynucleobacter</taxon>
    </lineage>
</organism>
<feature type="domain" description="BLUF" evidence="1">
    <location>
        <begin position="7"/>
        <end position="98"/>
    </location>
</feature>
<keyword evidence="3" id="KW-1185">Reference proteome</keyword>
<evidence type="ECO:0000259" key="1">
    <source>
        <dbReference type="PROSITE" id="PS50925"/>
    </source>
</evidence>